<protein>
    <recommendedName>
        <fullName evidence="5">Transcriptional regulator</fullName>
    </recommendedName>
</protein>
<dbReference type="Proteomes" id="UP000270524">
    <property type="component" value="Unassembled WGS sequence"/>
</dbReference>
<gene>
    <name evidence="2" type="ORF">ALQ51_02125</name>
    <name evidence="1" type="ORF">ALQ53_00251</name>
</gene>
<proteinExistence type="predicted"/>
<organism evidence="2 4">
    <name type="scientific">Pseudomonas cannabina</name>
    <dbReference type="NCBI Taxonomy" id="86840"/>
    <lineage>
        <taxon>Bacteria</taxon>
        <taxon>Pseudomonadati</taxon>
        <taxon>Pseudomonadota</taxon>
        <taxon>Gammaproteobacteria</taxon>
        <taxon>Pseudomonadales</taxon>
        <taxon>Pseudomonadaceae</taxon>
        <taxon>Pseudomonas</taxon>
    </lineage>
</organism>
<evidence type="ECO:0000313" key="4">
    <source>
        <dbReference type="Proteomes" id="UP000270524"/>
    </source>
</evidence>
<reference evidence="3 4" key="1">
    <citation type="submission" date="2018-08" db="EMBL/GenBank/DDBJ databases">
        <title>Recombination of ecologically and evolutionarily significant loci maintains genetic cohesion in the Pseudomonas syringae species complex.</title>
        <authorList>
            <person name="Dillon M."/>
            <person name="Thakur S."/>
            <person name="Almeida R.N.D."/>
            <person name="Weir B.S."/>
            <person name="Guttman D.S."/>
        </authorList>
    </citation>
    <scope>NUCLEOTIDE SEQUENCE [LARGE SCALE GENOMIC DNA]</scope>
    <source>
        <strain evidence="1 3">ICMP 15201</strain>
        <strain evidence="2 4">ICMP 15203</strain>
    </source>
</reference>
<dbReference type="EMBL" id="RBPJ01000244">
    <property type="protein sequence ID" value="RMN90568.1"/>
    <property type="molecule type" value="Genomic_DNA"/>
</dbReference>
<dbReference type="EMBL" id="RBPH01000137">
    <property type="protein sequence ID" value="RMN80989.1"/>
    <property type="molecule type" value="Genomic_DNA"/>
</dbReference>
<accession>A0A3M3QA04</accession>
<sequence length="76" mass="8453">MQSEPLLTNGLIRKVKLCQQLGITAGGLDKLKKRDPSFPRPIKDSDSRQAAAYYVVAEVEAWLQKRVADRDAQVVA</sequence>
<dbReference type="Proteomes" id="UP000269335">
    <property type="component" value="Unassembled WGS sequence"/>
</dbReference>
<dbReference type="AlphaFoldDB" id="A0A3M3QA04"/>
<evidence type="ECO:0000313" key="3">
    <source>
        <dbReference type="Proteomes" id="UP000269335"/>
    </source>
</evidence>
<comment type="caution">
    <text evidence="2">The sequence shown here is derived from an EMBL/GenBank/DDBJ whole genome shotgun (WGS) entry which is preliminary data.</text>
</comment>
<name>A0A3M3QA04_PSECA</name>
<evidence type="ECO:0000313" key="2">
    <source>
        <dbReference type="EMBL" id="RMN90568.1"/>
    </source>
</evidence>
<dbReference type="RefSeq" id="WP_007252690.1">
    <property type="nucleotide sequence ID" value="NZ_CP178532.1"/>
</dbReference>
<dbReference type="GeneID" id="64468200"/>
<evidence type="ECO:0000313" key="1">
    <source>
        <dbReference type="EMBL" id="RMN80989.1"/>
    </source>
</evidence>
<evidence type="ECO:0008006" key="5">
    <source>
        <dbReference type="Google" id="ProtNLM"/>
    </source>
</evidence>